<evidence type="ECO:0000313" key="6">
    <source>
        <dbReference type="EMBL" id="MBP2293699.1"/>
    </source>
</evidence>
<sequence>MLKHQVIQAIDDTGVIAIARGLAPADVVPVARALYEGGIRVFEITCNSLSVYDGIRAVKAEFGTRMKVGAGTVINPVSAYLALDAGADFALAPNFDPEVIQAVHERQRLMIPSVTTPSEVVRAHRLGVDLLKLFPASGLGPAYLKDLRGPFDEAALIPVGGVGLDNIGAFAKAGAFAAGVGGSLMRKDLIAGQRWDELAEEARKFIAAFKAGR</sequence>
<evidence type="ECO:0000256" key="4">
    <source>
        <dbReference type="ARBA" id="ARBA00023239"/>
    </source>
</evidence>
<dbReference type="InterPro" id="IPR031338">
    <property type="entry name" value="KDPG/KHG_AS_2"/>
</dbReference>
<comment type="pathway">
    <text evidence="1">Carbohydrate acid metabolism.</text>
</comment>
<dbReference type="GO" id="GO:0106009">
    <property type="term" value="F:(4S)-4-hydroxy-2-oxoglutarate aldolase activity"/>
    <property type="evidence" value="ECO:0007669"/>
    <property type="project" value="UniProtKB-EC"/>
</dbReference>
<dbReference type="PROSITE" id="PS00160">
    <property type="entry name" value="ALDOLASE_KDPG_KHG_2"/>
    <property type="match status" value="1"/>
</dbReference>
<keyword evidence="5" id="KW-0119">Carbohydrate metabolism</keyword>
<dbReference type="RefSeq" id="WP_209767622.1">
    <property type="nucleotide sequence ID" value="NZ_JAGINP010000012.1"/>
</dbReference>
<reference evidence="6 7" key="1">
    <citation type="submission" date="2021-03" db="EMBL/GenBank/DDBJ databases">
        <title>Genomic Encyclopedia of Type Strains, Phase III (KMG-III): the genomes of soil and plant-associated and newly described type strains.</title>
        <authorList>
            <person name="Whitman W."/>
        </authorList>
    </citation>
    <scope>NUCLEOTIDE SEQUENCE [LARGE SCALE GENOMIC DNA]</scope>
    <source>
        <strain evidence="6 7">IMMIB AFH-6</strain>
    </source>
</reference>
<dbReference type="Gene3D" id="3.20.20.70">
    <property type="entry name" value="Aldolase class I"/>
    <property type="match status" value="1"/>
</dbReference>
<dbReference type="InterPro" id="IPR000887">
    <property type="entry name" value="Aldlse_KDPG_KHG"/>
</dbReference>
<accession>A0ABS4SMA8</accession>
<protein>
    <submittedName>
        <fullName evidence="6">2-dehydro-3-deoxyphosphogluconate aldolase/(4S)-4-hydroxy-2-oxoglutarate aldolase</fullName>
        <ecNumber evidence="6">4.1.2.14</ecNumber>
        <ecNumber evidence="6">4.1.3.42</ecNumber>
    </submittedName>
</protein>
<evidence type="ECO:0000313" key="7">
    <source>
        <dbReference type="Proteomes" id="UP000781958"/>
    </source>
</evidence>
<evidence type="ECO:0000256" key="3">
    <source>
        <dbReference type="ARBA" id="ARBA00011233"/>
    </source>
</evidence>
<dbReference type="Proteomes" id="UP000781958">
    <property type="component" value="Unassembled WGS sequence"/>
</dbReference>
<name>A0ABS4SMA8_9PROT</name>
<dbReference type="PANTHER" id="PTHR30246:SF1">
    <property type="entry name" value="2-DEHYDRO-3-DEOXY-6-PHOSPHOGALACTONATE ALDOLASE-RELATED"/>
    <property type="match status" value="1"/>
</dbReference>
<comment type="caution">
    <text evidence="6">The sequence shown here is derived from an EMBL/GenBank/DDBJ whole genome shotgun (WGS) entry which is preliminary data.</text>
</comment>
<gene>
    <name evidence="6" type="ORF">J2851_003483</name>
</gene>
<dbReference type="EC" id="4.1.3.42" evidence="6"/>
<dbReference type="NCBIfam" id="TIGR01182">
    <property type="entry name" value="eda"/>
    <property type="match status" value="1"/>
</dbReference>
<organism evidence="6 7">
    <name type="scientific">Azospirillum rugosum</name>
    <dbReference type="NCBI Taxonomy" id="416170"/>
    <lineage>
        <taxon>Bacteria</taxon>
        <taxon>Pseudomonadati</taxon>
        <taxon>Pseudomonadota</taxon>
        <taxon>Alphaproteobacteria</taxon>
        <taxon>Rhodospirillales</taxon>
        <taxon>Azospirillaceae</taxon>
        <taxon>Azospirillum</taxon>
    </lineage>
</organism>
<evidence type="ECO:0000256" key="5">
    <source>
        <dbReference type="ARBA" id="ARBA00023277"/>
    </source>
</evidence>
<proteinExistence type="inferred from homology"/>
<dbReference type="InterPro" id="IPR013785">
    <property type="entry name" value="Aldolase_TIM"/>
</dbReference>
<dbReference type="EC" id="4.1.2.14" evidence="6"/>
<dbReference type="CDD" id="cd00452">
    <property type="entry name" value="KDPG_aldolase"/>
    <property type="match status" value="1"/>
</dbReference>
<dbReference type="PANTHER" id="PTHR30246">
    <property type="entry name" value="2-KETO-3-DEOXY-6-PHOSPHOGLUCONATE ALDOLASE"/>
    <property type="match status" value="1"/>
</dbReference>
<dbReference type="SUPFAM" id="SSF51569">
    <property type="entry name" value="Aldolase"/>
    <property type="match status" value="1"/>
</dbReference>
<comment type="subunit">
    <text evidence="3">Homotrimer.</text>
</comment>
<comment type="similarity">
    <text evidence="2">Belongs to the KHG/KDPG aldolase family.</text>
</comment>
<evidence type="ECO:0000256" key="2">
    <source>
        <dbReference type="ARBA" id="ARBA00006906"/>
    </source>
</evidence>
<dbReference type="Pfam" id="PF01081">
    <property type="entry name" value="Aldolase"/>
    <property type="match status" value="1"/>
</dbReference>
<dbReference type="EMBL" id="JAGINP010000012">
    <property type="protein sequence ID" value="MBP2293699.1"/>
    <property type="molecule type" value="Genomic_DNA"/>
</dbReference>
<keyword evidence="4 6" id="KW-0456">Lyase</keyword>
<dbReference type="GO" id="GO:0008675">
    <property type="term" value="F:2-dehydro-3-deoxy-phosphogluconate aldolase activity"/>
    <property type="evidence" value="ECO:0007669"/>
    <property type="project" value="UniProtKB-EC"/>
</dbReference>
<keyword evidence="7" id="KW-1185">Reference proteome</keyword>
<evidence type="ECO:0000256" key="1">
    <source>
        <dbReference type="ARBA" id="ARBA00004761"/>
    </source>
</evidence>